<dbReference type="WBParaSite" id="SBAD_0000402001-mRNA-1">
    <property type="protein sequence ID" value="SBAD_0000402001-mRNA-1"/>
    <property type="gene ID" value="SBAD_0000402001"/>
</dbReference>
<organism evidence="3">
    <name type="scientific">Soboliphyme baturini</name>
    <dbReference type="NCBI Taxonomy" id="241478"/>
    <lineage>
        <taxon>Eukaryota</taxon>
        <taxon>Metazoa</taxon>
        <taxon>Ecdysozoa</taxon>
        <taxon>Nematoda</taxon>
        <taxon>Enoplea</taxon>
        <taxon>Dorylaimia</taxon>
        <taxon>Dioctophymatida</taxon>
        <taxon>Dioctophymatoidea</taxon>
        <taxon>Soboliphymatidae</taxon>
        <taxon>Soboliphyme</taxon>
    </lineage>
</organism>
<dbReference type="AlphaFoldDB" id="A0A183IJQ3"/>
<dbReference type="PANTHER" id="PTHR21301">
    <property type="entry name" value="REVERSE TRANSCRIPTASE"/>
    <property type="match status" value="1"/>
</dbReference>
<protein>
    <submittedName>
        <fullName evidence="3">Cyclin_C domain-containing protein</fullName>
    </submittedName>
</protein>
<dbReference type="OrthoDB" id="6782675at2759"/>
<evidence type="ECO:0000313" key="2">
    <source>
        <dbReference type="Proteomes" id="UP000270296"/>
    </source>
</evidence>
<reference evidence="1 2" key="2">
    <citation type="submission" date="2018-11" db="EMBL/GenBank/DDBJ databases">
        <authorList>
            <consortium name="Pathogen Informatics"/>
        </authorList>
    </citation>
    <scope>NUCLEOTIDE SEQUENCE [LARGE SCALE GENOMIC DNA]</scope>
</reference>
<sequence length="167" mass="19314">MEEEWRISQNVLRNCSIQELMETFGVVMTDTNFEFANSVYHQKYGIPMGSLVMVALADLYMDHLEDKQKRLEAQWITLADEAAMAEYVLPLEQRCITIFCLNMLAKRTPSLESDISVYRKPIHSDRYLYPVSHVHPGLLENVVKYMRLQTQETCTITSGPDAEIQHP</sequence>
<proteinExistence type="predicted"/>
<evidence type="ECO:0000313" key="3">
    <source>
        <dbReference type="WBParaSite" id="SBAD_0000402001-mRNA-1"/>
    </source>
</evidence>
<dbReference type="PANTHER" id="PTHR21301:SF10">
    <property type="entry name" value="REVERSE TRANSCRIPTASE DOMAIN-CONTAINING PROTEIN"/>
    <property type="match status" value="1"/>
</dbReference>
<evidence type="ECO:0000313" key="1">
    <source>
        <dbReference type="EMBL" id="VDP02563.1"/>
    </source>
</evidence>
<dbReference type="Proteomes" id="UP000270296">
    <property type="component" value="Unassembled WGS sequence"/>
</dbReference>
<accession>A0A183IJQ3</accession>
<dbReference type="EMBL" id="UZAM01007987">
    <property type="protein sequence ID" value="VDP02563.1"/>
    <property type="molecule type" value="Genomic_DNA"/>
</dbReference>
<reference evidence="3" key="1">
    <citation type="submission" date="2016-06" db="UniProtKB">
        <authorList>
            <consortium name="WormBaseParasite"/>
        </authorList>
    </citation>
    <scope>IDENTIFICATION</scope>
</reference>
<name>A0A183IJQ3_9BILA</name>
<gene>
    <name evidence="1" type="ORF">SBAD_LOCUS3849</name>
</gene>
<keyword evidence="2" id="KW-1185">Reference proteome</keyword>